<sequence>MSLRIHFGVDDLARTRFATEPDPLWEVLLSLHMLQTDDEPDVYGRWRRRIKSQLEDSDRRLIDLAPAEGYSPDFLTPAESVHGLDAGLQAIVGTPAARLGADLRDLAEDRPLPSWAHALTTPEPDRGTMTRLGGAIRSYHDRALAPFWSSIRRQTSQDLDSRARVVVAGGLAGAAAELHPKIHWRPPVLEVDIGHVDSDLWLDGRGLRLVPSFFCHRHPIALRDTSLQPVLVYPIHHDLTWHQTTTPRDHDHLRALDDLLGSTRAKVLREISRSACSTTELSQRTSISLASASEHARVLHAAGLVQTRRAGRSVQHSISSSGSTLLRNIVS</sequence>
<dbReference type="GO" id="GO:0003677">
    <property type="term" value="F:DNA binding"/>
    <property type="evidence" value="ECO:0007669"/>
    <property type="project" value="UniProtKB-KW"/>
</dbReference>
<dbReference type="SMART" id="SM00418">
    <property type="entry name" value="HTH_ARSR"/>
    <property type="match status" value="1"/>
</dbReference>
<dbReference type="PANTHER" id="PTHR43132:SF8">
    <property type="entry name" value="HTH-TYPE TRANSCRIPTIONAL REGULATOR KMTR"/>
    <property type="match status" value="1"/>
</dbReference>
<feature type="domain" description="HTH arsR-type" evidence="4">
    <location>
        <begin position="244"/>
        <end position="331"/>
    </location>
</feature>
<organism evidence="5 6">
    <name type="scientific">Luteipulveratus mongoliensis</name>
    <dbReference type="NCBI Taxonomy" id="571913"/>
    <lineage>
        <taxon>Bacteria</taxon>
        <taxon>Bacillati</taxon>
        <taxon>Actinomycetota</taxon>
        <taxon>Actinomycetes</taxon>
        <taxon>Micrococcales</taxon>
        <taxon>Dermacoccaceae</taxon>
        <taxon>Luteipulveratus</taxon>
    </lineage>
</organism>
<dbReference type="InterPro" id="IPR036390">
    <property type="entry name" value="WH_DNA-bd_sf"/>
</dbReference>
<dbReference type="PANTHER" id="PTHR43132">
    <property type="entry name" value="ARSENICAL RESISTANCE OPERON REPRESSOR ARSR-RELATED"/>
    <property type="match status" value="1"/>
</dbReference>
<dbReference type="InterPro" id="IPR051011">
    <property type="entry name" value="Metal_resp_trans_reg"/>
</dbReference>
<reference evidence="5 6" key="1">
    <citation type="submission" date="2015-03" db="EMBL/GenBank/DDBJ databases">
        <title>Luteipulveratus halotolerans sp. nov., a novel actinobacterium (Dermacoccaceae) from Sarawak, Malaysia.</title>
        <authorList>
            <person name="Juboi H."/>
            <person name="Basik A."/>
            <person name="Shamsul S.S."/>
            <person name="Arnold P."/>
            <person name="Schmitt E.K."/>
            <person name="Sanglier J.-J."/>
            <person name="Yeo T."/>
        </authorList>
    </citation>
    <scope>NUCLEOTIDE SEQUENCE [LARGE SCALE GENOMIC DNA]</scope>
    <source>
        <strain evidence="5 6">MN07-A0370</strain>
    </source>
</reference>
<evidence type="ECO:0000256" key="2">
    <source>
        <dbReference type="ARBA" id="ARBA00023125"/>
    </source>
</evidence>
<dbReference type="Proteomes" id="UP000066480">
    <property type="component" value="Chromosome"/>
</dbReference>
<dbReference type="InterPro" id="IPR001845">
    <property type="entry name" value="HTH_ArsR_DNA-bd_dom"/>
</dbReference>
<dbReference type="SUPFAM" id="SSF46785">
    <property type="entry name" value="Winged helix' DNA-binding domain"/>
    <property type="match status" value="1"/>
</dbReference>
<dbReference type="AlphaFoldDB" id="A0A0K1JIH8"/>
<keyword evidence="1" id="KW-0805">Transcription regulation</keyword>
<dbReference type="PATRIC" id="fig|571913.6.peg.2403"/>
<evidence type="ECO:0000256" key="1">
    <source>
        <dbReference type="ARBA" id="ARBA00023015"/>
    </source>
</evidence>
<dbReference type="EMBL" id="CP011112">
    <property type="protein sequence ID" value="AKU16385.1"/>
    <property type="molecule type" value="Genomic_DNA"/>
</dbReference>
<dbReference type="PROSITE" id="PS50987">
    <property type="entry name" value="HTH_ARSR_2"/>
    <property type="match status" value="1"/>
</dbReference>
<gene>
    <name evidence="5" type="ORF">VV02_11795</name>
</gene>
<name>A0A0K1JIH8_9MICO</name>
<accession>A0A0K1JIH8</accession>
<dbReference type="RefSeq" id="WP_052591715.1">
    <property type="nucleotide sequence ID" value="NZ_CP011112.1"/>
</dbReference>
<evidence type="ECO:0000313" key="6">
    <source>
        <dbReference type="Proteomes" id="UP000066480"/>
    </source>
</evidence>
<keyword evidence="6" id="KW-1185">Reference proteome</keyword>
<dbReference type="GO" id="GO:0003700">
    <property type="term" value="F:DNA-binding transcription factor activity"/>
    <property type="evidence" value="ECO:0007669"/>
    <property type="project" value="InterPro"/>
</dbReference>
<protein>
    <recommendedName>
        <fullName evidence="4">HTH arsR-type domain-containing protein</fullName>
    </recommendedName>
</protein>
<dbReference type="CDD" id="cd00090">
    <property type="entry name" value="HTH_ARSR"/>
    <property type="match status" value="1"/>
</dbReference>
<dbReference type="KEGG" id="lmoi:VV02_11795"/>
<proteinExistence type="predicted"/>
<dbReference type="InterPro" id="IPR011991">
    <property type="entry name" value="ArsR-like_HTH"/>
</dbReference>
<evidence type="ECO:0000259" key="4">
    <source>
        <dbReference type="PROSITE" id="PS50987"/>
    </source>
</evidence>
<dbReference type="STRING" id="571913.VV02_11795"/>
<dbReference type="InterPro" id="IPR036388">
    <property type="entry name" value="WH-like_DNA-bd_sf"/>
</dbReference>
<dbReference type="Gene3D" id="1.10.10.10">
    <property type="entry name" value="Winged helix-like DNA-binding domain superfamily/Winged helix DNA-binding domain"/>
    <property type="match status" value="1"/>
</dbReference>
<keyword evidence="3" id="KW-0804">Transcription</keyword>
<evidence type="ECO:0000256" key="3">
    <source>
        <dbReference type="ARBA" id="ARBA00023163"/>
    </source>
</evidence>
<dbReference type="Pfam" id="PF01022">
    <property type="entry name" value="HTH_5"/>
    <property type="match status" value="1"/>
</dbReference>
<evidence type="ECO:0000313" key="5">
    <source>
        <dbReference type="EMBL" id="AKU16385.1"/>
    </source>
</evidence>
<keyword evidence="2" id="KW-0238">DNA-binding</keyword>